<accession>A0AC61R9G7</accession>
<keyword evidence="2" id="KW-1185">Reference proteome</keyword>
<protein>
    <submittedName>
        <fullName evidence="1">MATE family efflux transporter</fullName>
    </submittedName>
</protein>
<organism evidence="1 2">
    <name type="scientific">Dubosiella muris</name>
    <dbReference type="NCBI Taxonomy" id="3038133"/>
    <lineage>
        <taxon>Bacteria</taxon>
        <taxon>Bacillati</taxon>
        <taxon>Bacillota</taxon>
        <taxon>Erysipelotrichia</taxon>
        <taxon>Erysipelotrichales</taxon>
        <taxon>Erysipelotrichaceae</taxon>
        <taxon>Dubosiella</taxon>
    </lineage>
</organism>
<dbReference type="Proteomes" id="UP000308836">
    <property type="component" value="Unassembled WGS sequence"/>
</dbReference>
<name>A0AC61R9G7_9FIRM</name>
<comment type="caution">
    <text evidence="1">The sequence shown here is derived from an EMBL/GenBank/DDBJ whole genome shotgun (WGS) entry which is preliminary data.</text>
</comment>
<reference evidence="1" key="1">
    <citation type="submission" date="2019-04" db="EMBL/GenBank/DDBJ databases">
        <title>Microbes associate with the intestines of laboratory mice.</title>
        <authorList>
            <person name="Navarre W."/>
            <person name="Wong E."/>
            <person name="Huang K."/>
            <person name="Tropini C."/>
            <person name="Ng K."/>
            <person name="Yu B."/>
        </authorList>
    </citation>
    <scope>NUCLEOTIDE SEQUENCE</scope>
    <source>
        <strain evidence="1">NM09_H32</strain>
    </source>
</reference>
<evidence type="ECO:0000313" key="1">
    <source>
        <dbReference type="EMBL" id="TGY66717.1"/>
    </source>
</evidence>
<sequence>MHLNKSQVVMTEGAIWKKMLLFALPIFLGQLFQQLYNTADSLIVGNFLGSHALAAVSSSGNLIFLMIGFFNGMSLGAGVVISRLYGARLYERMQETIYTTVALSIGIGIALTALGTWLSPLLLAWMQTPAEVLAESNLYFSIYFAGSLGLILYNFLSGIMRAVGDSTTPLYFLIVSSVLNVVLDIVFITRFGMGVDGAAYATIIAQFVSAFLSLLVMLRKNVPYHIRLLKIRFYKGCMGEILTYGLPTGVQNSIISIANVVVQSNINAFGPMAMAGCGAYSKVEGFAFLPILSFNMAISTFVSQNIGANQFERADAGAKFGILCSVVCAELIGLLMVLGARPIIALFDSNPAVVGFGADRIFCNAWFYFLLAYSHAVAAVLRGGGKPVVPMYVMLACWCGLRIGFLMVTGALFHNIWFVYWVYPLTWAASSVCFFFSFRSKTWLYDQNFARYEEAEETS</sequence>
<dbReference type="EMBL" id="SRYG01000004">
    <property type="protein sequence ID" value="TGY66717.1"/>
    <property type="molecule type" value="Genomic_DNA"/>
</dbReference>
<proteinExistence type="predicted"/>
<gene>
    <name evidence="1" type="ORF">E5336_02695</name>
</gene>
<evidence type="ECO:0000313" key="2">
    <source>
        <dbReference type="Proteomes" id="UP000308836"/>
    </source>
</evidence>